<organism evidence="3 4">
    <name type="scientific">Saccharothrix australiensis</name>
    <dbReference type="NCBI Taxonomy" id="2072"/>
    <lineage>
        <taxon>Bacteria</taxon>
        <taxon>Bacillati</taxon>
        <taxon>Actinomycetota</taxon>
        <taxon>Actinomycetes</taxon>
        <taxon>Pseudonocardiales</taxon>
        <taxon>Pseudonocardiaceae</taxon>
        <taxon>Saccharothrix</taxon>
    </lineage>
</organism>
<comment type="caution">
    <text evidence="3">The sequence shown here is derived from an EMBL/GenBank/DDBJ whole genome shotgun (WGS) entry which is preliminary data.</text>
</comment>
<dbReference type="Gene3D" id="1.25.40.10">
    <property type="entry name" value="Tetratricopeptide repeat domain"/>
    <property type="match status" value="1"/>
</dbReference>
<proteinExistence type="predicted"/>
<dbReference type="SUPFAM" id="SSF48452">
    <property type="entry name" value="TPR-like"/>
    <property type="match status" value="2"/>
</dbReference>
<sequence length="793" mass="85971">MPNGTPRRVFISHTSELRRYPAGRSFVAAVESAVGRAGDAVSDMAYFAARDSEPEAVCREAVAAADVYVLLAGFRYGSPVRDRPELSYTELEYEAAGAAGLPRLVFLLDDDAEGPAGLFRDPQHGARQEGFRARLRGSGTTTATFSTPDQAETAVLHALTALPRARDGAVGRVWGVPARFARFTGREELLTALRRGLLARTPTVVRAVRGMGGVGKTTVALEYAHRFADDYDIAWWVPSESPELVPDRLAELARVLDLADASDGAGTAVARLWGGLRAHGRWLLVFDNAEDPAALAPFLPGGPGHVVITSRNPDWADIAAPMEVAEFTRAESVRVLCSRAPRVSTADAYRLAEALGDLPLAVDQAAALLADTPLTPDAYLRLLADRAGDVLARGDGTGGYPVSLAASWAVAFDRLAQDDPAAVQVLELLAWLAPEPVPLTLLTEHPDRLPDPLRRTAADPLALAETLATIRRRAMARVAPDSLHLHRVPAALLRDRSSGDWPLTAVRLLSAATPDSWNNPAVWPWWRQLLPHVLEATAAGRAPDAIADSASWLLYAAGTYLAARGEPRQAVVLQERAYGDTRGRLGADDTDTLSMAAGLADTLREAEDYERARVLGEDTLARLKKVSGDDDPTTLMAATNLANVLQWMGEGDQARRLNEDTLARRRRLLGDDHPETLISANNLSVCLTEVGEYERALRMDEDTLARRRRVLGEDHPETLASAHNVSIDLREVGDHRRARSVGEETLARFRRVLGDDHPDTLKSAANLAVTLRAAGEHRRAAELEDEVRARRGE</sequence>
<dbReference type="InterPro" id="IPR011990">
    <property type="entry name" value="TPR-like_helical_dom_sf"/>
</dbReference>
<dbReference type="OrthoDB" id="3885120at2"/>
<feature type="domain" description="NB-ARC" evidence="1">
    <location>
        <begin position="191"/>
        <end position="332"/>
    </location>
</feature>
<accession>A0A495W9M7</accession>
<dbReference type="InterPro" id="IPR002182">
    <property type="entry name" value="NB-ARC"/>
</dbReference>
<dbReference type="InterPro" id="IPR053137">
    <property type="entry name" value="NLR-like"/>
</dbReference>
<gene>
    <name evidence="3" type="ORF">C8E97_5207</name>
</gene>
<dbReference type="SUPFAM" id="SSF52540">
    <property type="entry name" value="P-loop containing nucleoside triphosphate hydrolases"/>
    <property type="match status" value="1"/>
</dbReference>
<dbReference type="Gene3D" id="3.40.50.300">
    <property type="entry name" value="P-loop containing nucleotide triphosphate hydrolases"/>
    <property type="match status" value="1"/>
</dbReference>
<evidence type="ECO:0000313" key="4">
    <source>
        <dbReference type="Proteomes" id="UP000282084"/>
    </source>
</evidence>
<evidence type="ECO:0000259" key="2">
    <source>
        <dbReference type="Pfam" id="PF13271"/>
    </source>
</evidence>
<evidence type="ECO:0000259" key="1">
    <source>
        <dbReference type="Pfam" id="PF00931"/>
    </source>
</evidence>
<dbReference type="AlphaFoldDB" id="A0A495W9M7"/>
<dbReference type="Pfam" id="PF00931">
    <property type="entry name" value="NB-ARC"/>
    <property type="match status" value="1"/>
</dbReference>
<evidence type="ECO:0000313" key="3">
    <source>
        <dbReference type="EMBL" id="RKT56508.1"/>
    </source>
</evidence>
<name>A0A495W9M7_9PSEU</name>
<dbReference type="Pfam" id="PF13374">
    <property type="entry name" value="TPR_10"/>
    <property type="match status" value="3"/>
</dbReference>
<dbReference type="InterPro" id="IPR027417">
    <property type="entry name" value="P-loop_NTPase"/>
</dbReference>
<dbReference type="NCBIfam" id="NF040586">
    <property type="entry name" value="FxSxx_TPR"/>
    <property type="match status" value="1"/>
</dbReference>
<dbReference type="Pfam" id="PF13424">
    <property type="entry name" value="TPR_12"/>
    <property type="match status" value="1"/>
</dbReference>
<dbReference type="InterPro" id="IPR025139">
    <property type="entry name" value="DUF4062"/>
</dbReference>
<dbReference type="RefSeq" id="WP_147455237.1">
    <property type="nucleotide sequence ID" value="NZ_RBXO01000001.1"/>
</dbReference>
<reference evidence="3 4" key="1">
    <citation type="submission" date="2018-10" db="EMBL/GenBank/DDBJ databases">
        <title>Sequencing the genomes of 1000 actinobacteria strains.</title>
        <authorList>
            <person name="Klenk H.-P."/>
        </authorList>
    </citation>
    <scope>NUCLEOTIDE SEQUENCE [LARGE SCALE GENOMIC DNA]</scope>
    <source>
        <strain evidence="3 4">DSM 43800</strain>
    </source>
</reference>
<feature type="domain" description="DUF4062" evidence="2">
    <location>
        <begin position="8"/>
        <end position="96"/>
    </location>
</feature>
<dbReference type="Pfam" id="PF13271">
    <property type="entry name" value="DUF4062"/>
    <property type="match status" value="1"/>
</dbReference>
<dbReference type="Proteomes" id="UP000282084">
    <property type="component" value="Unassembled WGS sequence"/>
</dbReference>
<dbReference type="PANTHER" id="PTHR46082:SF6">
    <property type="entry name" value="AAA+ ATPASE DOMAIN-CONTAINING PROTEIN-RELATED"/>
    <property type="match status" value="1"/>
</dbReference>
<dbReference type="PANTHER" id="PTHR46082">
    <property type="entry name" value="ATP/GTP-BINDING PROTEIN-RELATED"/>
    <property type="match status" value="1"/>
</dbReference>
<protein>
    <submittedName>
        <fullName evidence="3">Tetratricopeptide repeat protein</fullName>
    </submittedName>
</protein>
<dbReference type="EMBL" id="RBXO01000001">
    <property type="protein sequence ID" value="RKT56508.1"/>
    <property type="molecule type" value="Genomic_DNA"/>
</dbReference>
<keyword evidence="4" id="KW-1185">Reference proteome</keyword>